<sequence length="39" mass="4525">METDMRKMDKTWIDLERKAQDRVGWRVLAGGLCSIGSDR</sequence>
<gene>
    <name evidence="1" type="ORF">SCUD_LOCUS19266</name>
</gene>
<evidence type="ECO:0000313" key="2">
    <source>
        <dbReference type="Proteomes" id="UP000279833"/>
    </source>
</evidence>
<organism evidence="3">
    <name type="scientific">Schistosoma curassoni</name>
    <dbReference type="NCBI Taxonomy" id="6186"/>
    <lineage>
        <taxon>Eukaryota</taxon>
        <taxon>Metazoa</taxon>
        <taxon>Spiralia</taxon>
        <taxon>Lophotrochozoa</taxon>
        <taxon>Platyhelminthes</taxon>
        <taxon>Trematoda</taxon>
        <taxon>Digenea</taxon>
        <taxon>Strigeidida</taxon>
        <taxon>Schistosomatoidea</taxon>
        <taxon>Schistosomatidae</taxon>
        <taxon>Schistosoma</taxon>
    </lineage>
</organism>
<evidence type="ECO:0000313" key="3">
    <source>
        <dbReference type="WBParaSite" id="SCUD_0001926801-mRNA-1"/>
    </source>
</evidence>
<dbReference type="WBParaSite" id="SCUD_0001926801-mRNA-1">
    <property type="protein sequence ID" value="SCUD_0001926801-mRNA-1"/>
    <property type="gene ID" value="SCUD_0001926801"/>
</dbReference>
<evidence type="ECO:0000313" key="1">
    <source>
        <dbReference type="EMBL" id="VDP68573.1"/>
    </source>
</evidence>
<reference evidence="3" key="1">
    <citation type="submission" date="2016-06" db="UniProtKB">
        <authorList>
            <consortium name="WormBaseParasite"/>
        </authorList>
    </citation>
    <scope>IDENTIFICATION</scope>
</reference>
<reference evidence="1 2" key="2">
    <citation type="submission" date="2018-11" db="EMBL/GenBank/DDBJ databases">
        <authorList>
            <consortium name="Pathogen Informatics"/>
        </authorList>
    </citation>
    <scope>NUCLEOTIDE SEQUENCE [LARGE SCALE GENOMIC DNA]</scope>
    <source>
        <strain evidence="1">Dakar</strain>
        <strain evidence="2">Dakar, Senegal</strain>
    </source>
</reference>
<accession>A0A183KW22</accession>
<dbReference type="EMBL" id="UZAK01042225">
    <property type="protein sequence ID" value="VDP68573.1"/>
    <property type="molecule type" value="Genomic_DNA"/>
</dbReference>
<name>A0A183KW22_9TREM</name>
<dbReference type="AlphaFoldDB" id="A0A183KW22"/>
<keyword evidence="2" id="KW-1185">Reference proteome</keyword>
<proteinExistence type="predicted"/>
<dbReference type="Proteomes" id="UP000279833">
    <property type="component" value="Unassembled WGS sequence"/>
</dbReference>
<protein>
    <submittedName>
        <fullName evidence="3">Mobilization protein</fullName>
    </submittedName>
</protein>